<dbReference type="InterPro" id="IPR011335">
    <property type="entry name" value="Restrct_endonuc-II-like"/>
</dbReference>
<name>A0ABY1ICB6_9ACTO</name>
<dbReference type="SUPFAM" id="SSF52980">
    <property type="entry name" value="Restriction endonuclease-like"/>
    <property type="match status" value="1"/>
</dbReference>
<keyword evidence="2" id="KW-1185">Reference proteome</keyword>
<dbReference type="RefSeq" id="WP_073452977.1">
    <property type="nucleotide sequence ID" value="NZ_BDIO01000006.1"/>
</dbReference>
<evidence type="ECO:0000313" key="2">
    <source>
        <dbReference type="Proteomes" id="UP000184390"/>
    </source>
</evidence>
<organism evidence="1 2">
    <name type="scientific">Actinomyces denticolens</name>
    <dbReference type="NCBI Taxonomy" id="52767"/>
    <lineage>
        <taxon>Bacteria</taxon>
        <taxon>Bacillati</taxon>
        <taxon>Actinomycetota</taxon>
        <taxon>Actinomycetes</taxon>
        <taxon>Actinomycetales</taxon>
        <taxon>Actinomycetaceae</taxon>
        <taxon>Actinomyces</taxon>
    </lineage>
</organism>
<dbReference type="Gene3D" id="3.40.960.10">
    <property type="entry name" value="VSR Endonuclease"/>
    <property type="match status" value="1"/>
</dbReference>
<comment type="caution">
    <text evidence="1">The sequence shown here is derived from an EMBL/GenBank/DDBJ whole genome shotgun (WGS) entry which is preliminary data.</text>
</comment>
<proteinExistence type="predicted"/>
<evidence type="ECO:0000313" key="1">
    <source>
        <dbReference type="EMBL" id="SHI92354.1"/>
    </source>
</evidence>
<gene>
    <name evidence="1" type="ORF">SAMN05216246_10758</name>
</gene>
<sequence length="305" mass="33191">MAPFPTGADPDERLLARVRDCHGAVRRADLHPTRADRRRIDALIDGGDLELHRHGTLSLPGCSRLVLLARIHGGVIAGHHAAAYHQLPLPSRLGPITIVIPHGGRMSPLGRERLRSRRGLALPEVTAYPVLPLAETVADLLQWDPDDELAIAAADAPLKQGTVTLPELIALLSPPRFDTGRRRLAMTSTRSRSPIETLARLRLRAAGLEVDEGVVIRGIGEVDLVVNGWLVIELDGFDYHSDMWSLEQDDARSRDVARLGLVLIRFTGRQVRTGSFVGEVLAVIAAHPGATRLVPRGVGPFTLSR</sequence>
<protein>
    <recommendedName>
        <fullName evidence="3">DUF559 domain-containing protein</fullName>
    </recommendedName>
</protein>
<evidence type="ECO:0008006" key="3">
    <source>
        <dbReference type="Google" id="ProtNLM"/>
    </source>
</evidence>
<dbReference type="Proteomes" id="UP000184390">
    <property type="component" value="Unassembled WGS sequence"/>
</dbReference>
<accession>A0ABY1ICB6</accession>
<dbReference type="EMBL" id="FQYL01000007">
    <property type="protein sequence ID" value="SHI92354.1"/>
    <property type="molecule type" value="Genomic_DNA"/>
</dbReference>
<reference evidence="1 2" key="1">
    <citation type="submission" date="2016-11" db="EMBL/GenBank/DDBJ databases">
        <authorList>
            <person name="Varghese N."/>
            <person name="Submissions S."/>
        </authorList>
    </citation>
    <scope>NUCLEOTIDE SEQUENCE [LARGE SCALE GENOMIC DNA]</scope>
    <source>
        <strain evidence="1 2">PA</strain>
    </source>
</reference>